<dbReference type="EMBL" id="BMXV01000005">
    <property type="protein sequence ID" value="GGY75242.1"/>
    <property type="molecule type" value="Genomic_DNA"/>
</dbReference>
<sequence length="61" mass="6967">MQDRAVVTTPVPSTVLHNAVEVRREYTRLAARKAVKMVARWMHTAQHRISLYTRPNRPAAG</sequence>
<name>A0ABQ3B1R0_9GAMM</name>
<protein>
    <submittedName>
        <fullName evidence="1">Uncharacterized protein</fullName>
    </submittedName>
</protein>
<accession>A0ABQ3B1R0</accession>
<keyword evidence="2" id="KW-1185">Reference proteome</keyword>
<proteinExistence type="predicted"/>
<evidence type="ECO:0000313" key="2">
    <source>
        <dbReference type="Proteomes" id="UP000601597"/>
    </source>
</evidence>
<gene>
    <name evidence="1" type="ORF">GCM10007071_23080</name>
</gene>
<comment type="caution">
    <text evidence="1">The sequence shown here is derived from an EMBL/GenBank/DDBJ whole genome shotgun (WGS) entry which is preliminary data.</text>
</comment>
<reference evidence="2" key="1">
    <citation type="journal article" date="2019" name="Int. J. Syst. Evol. Microbiol.">
        <title>The Global Catalogue of Microorganisms (GCM) 10K type strain sequencing project: providing services to taxonomists for standard genome sequencing and annotation.</title>
        <authorList>
            <consortium name="The Broad Institute Genomics Platform"/>
            <consortium name="The Broad Institute Genome Sequencing Center for Infectious Disease"/>
            <person name="Wu L."/>
            <person name="Ma J."/>
        </authorList>
    </citation>
    <scope>NUCLEOTIDE SEQUENCE [LARGE SCALE GENOMIC DNA]</scope>
    <source>
        <strain evidence="2">KCTC 22280</strain>
    </source>
</reference>
<dbReference type="Proteomes" id="UP000601597">
    <property type="component" value="Unassembled WGS sequence"/>
</dbReference>
<dbReference type="RefSeq" id="WP_189576565.1">
    <property type="nucleotide sequence ID" value="NZ_BMXV01000005.1"/>
</dbReference>
<evidence type="ECO:0000313" key="1">
    <source>
        <dbReference type="EMBL" id="GGY75242.1"/>
    </source>
</evidence>
<organism evidence="1 2">
    <name type="scientific">Marinobacter zhanjiangensis</name>
    <dbReference type="NCBI Taxonomy" id="578215"/>
    <lineage>
        <taxon>Bacteria</taxon>
        <taxon>Pseudomonadati</taxon>
        <taxon>Pseudomonadota</taxon>
        <taxon>Gammaproteobacteria</taxon>
        <taxon>Pseudomonadales</taxon>
        <taxon>Marinobacteraceae</taxon>
        <taxon>Marinobacter</taxon>
    </lineage>
</organism>